<feature type="region of interest" description="Disordered" evidence="1">
    <location>
        <begin position="15"/>
        <end position="58"/>
    </location>
</feature>
<dbReference type="EMBL" id="WCTJ01000004">
    <property type="protein sequence ID" value="KAB4257619.1"/>
    <property type="molecule type" value="Genomic_DNA"/>
</dbReference>
<feature type="compositionally biased region" description="Basic and acidic residues" evidence="1">
    <location>
        <begin position="46"/>
        <end position="58"/>
    </location>
</feature>
<dbReference type="Pfam" id="PF11888">
    <property type="entry name" value="DUF3408"/>
    <property type="match status" value="1"/>
</dbReference>
<sequence>MAKKIVNVDEDLLRDYMSGNVTDPPGNDEGGQAEKPAEETGGFVPEKGRTRSKREEKSDYREKYLVNHPLPGRIQVYVNRRLYEHIKHFLPVIAPDVSISSYISNIVAEHIELYLEEINKMYKDRFSPLNKYDKYGN</sequence>
<evidence type="ECO:0000313" key="3">
    <source>
        <dbReference type="Proteomes" id="UP000487989"/>
    </source>
</evidence>
<evidence type="ECO:0000313" key="2">
    <source>
        <dbReference type="EMBL" id="KAB4257619.1"/>
    </source>
</evidence>
<dbReference type="InterPro" id="IPR021823">
    <property type="entry name" value="DUF3408"/>
</dbReference>
<dbReference type="RefSeq" id="WP_151882247.1">
    <property type="nucleotide sequence ID" value="NZ_WCTH01000006.1"/>
</dbReference>
<dbReference type="Proteomes" id="UP000487989">
    <property type="component" value="Unassembled WGS sequence"/>
</dbReference>
<dbReference type="AlphaFoldDB" id="A0A6I0LSJ3"/>
<accession>A0A6I0LSJ3</accession>
<name>A0A6I0LSJ3_BACUN</name>
<organism evidence="2 3">
    <name type="scientific">Bacteroides uniformis</name>
    <dbReference type="NCBI Taxonomy" id="820"/>
    <lineage>
        <taxon>Bacteria</taxon>
        <taxon>Pseudomonadati</taxon>
        <taxon>Bacteroidota</taxon>
        <taxon>Bacteroidia</taxon>
        <taxon>Bacteroidales</taxon>
        <taxon>Bacteroidaceae</taxon>
        <taxon>Bacteroides</taxon>
    </lineage>
</organism>
<reference evidence="2 3" key="1">
    <citation type="journal article" date="2019" name="Nat. Med.">
        <title>A library of human gut bacterial isolates paired with longitudinal multiomics data enables mechanistic microbiome research.</title>
        <authorList>
            <person name="Poyet M."/>
            <person name="Groussin M."/>
            <person name="Gibbons S.M."/>
            <person name="Avila-Pacheco J."/>
            <person name="Jiang X."/>
            <person name="Kearney S.M."/>
            <person name="Perrotta A.R."/>
            <person name="Berdy B."/>
            <person name="Zhao S."/>
            <person name="Lieberman T.D."/>
            <person name="Swanson P.K."/>
            <person name="Smith M."/>
            <person name="Roesemann S."/>
            <person name="Alexander J.E."/>
            <person name="Rich S.A."/>
            <person name="Livny J."/>
            <person name="Vlamakis H."/>
            <person name="Clish C."/>
            <person name="Bullock K."/>
            <person name="Deik A."/>
            <person name="Scott J."/>
            <person name="Pierce K.A."/>
            <person name="Xavier R.J."/>
            <person name="Alm E.J."/>
        </authorList>
    </citation>
    <scope>NUCLEOTIDE SEQUENCE [LARGE SCALE GENOMIC DNA]</scope>
    <source>
        <strain evidence="2 3">BIOML-A3</strain>
    </source>
</reference>
<comment type="caution">
    <text evidence="2">The sequence shown here is derived from an EMBL/GenBank/DDBJ whole genome shotgun (WGS) entry which is preliminary data.</text>
</comment>
<evidence type="ECO:0000256" key="1">
    <source>
        <dbReference type="SAM" id="MobiDB-lite"/>
    </source>
</evidence>
<proteinExistence type="predicted"/>
<gene>
    <name evidence="2" type="ORF">GAP48_03880</name>
</gene>
<protein>
    <submittedName>
        <fullName evidence="2">DUF3408 domain-containing protein</fullName>
    </submittedName>
</protein>